<evidence type="ECO:0000313" key="2">
    <source>
        <dbReference type="Proteomes" id="UP000321085"/>
    </source>
</evidence>
<gene>
    <name evidence="1" type="ORF">MAE02_28200</name>
</gene>
<evidence type="ECO:0000313" key="1">
    <source>
        <dbReference type="EMBL" id="GEO15124.1"/>
    </source>
</evidence>
<dbReference type="AlphaFoldDB" id="A0A512BT76"/>
<dbReference type="Proteomes" id="UP000321085">
    <property type="component" value="Unassembled WGS sequence"/>
</dbReference>
<protein>
    <submittedName>
        <fullName evidence="1">Uncharacterized protein</fullName>
    </submittedName>
</protein>
<reference evidence="1 2" key="1">
    <citation type="submission" date="2019-07" db="EMBL/GenBank/DDBJ databases">
        <title>Whole genome shotgun sequence of Microvirga aerophila NBRC 106136.</title>
        <authorList>
            <person name="Hosoyama A."/>
            <person name="Uohara A."/>
            <person name="Ohji S."/>
            <person name="Ichikawa N."/>
        </authorList>
    </citation>
    <scope>NUCLEOTIDE SEQUENCE [LARGE SCALE GENOMIC DNA]</scope>
    <source>
        <strain evidence="1 2">NBRC 106136</strain>
    </source>
</reference>
<dbReference type="EMBL" id="BJYU01000035">
    <property type="protein sequence ID" value="GEO15124.1"/>
    <property type="molecule type" value="Genomic_DNA"/>
</dbReference>
<accession>A0A512BT76</accession>
<organism evidence="1 2">
    <name type="scientific">Microvirga aerophila</name>
    <dbReference type="NCBI Taxonomy" id="670291"/>
    <lineage>
        <taxon>Bacteria</taxon>
        <taxon>Pseudomonadati</taxon>
        <taxon>Pseudomonadota</taxon>
        <taxon>Alphaproteobacteria</taxon>
        <taxon>Hyphomicrobiales</taxon>
        <taxon>Methylobacteriaceae</taxon>
        <taxon>Microvirga</taxon>
    </lineage>
</organism>
<proteinExistence type="predicted"/>
<comment type="caution">
    <text evidence="1">The sequence shown here is derived from an EMBL/GenBank/DDBJ whole genome shotgun (WGS) entry which is preliminary data.</text>
</comment>
<sequence length="59" mass="6306">MRIDDEVFRPRIGLTRTHAWEAAEPATATALDEAAARLRAAGLGWRSARLPFPSGGAAC</sequence>
<keyword evidence="2" id="KW-1185">Reference proteome</keyword>
<name>A0A512BT76_9HYPH</name>